<sequence length="110" mass="11858">MTTGTWGIATVTGRRPAALGDQVDRRDRWDRGAGLVDRRAARVGLVDRRAARVGLVDRRAARVGLVDRWAVRVGPDRPTAGAGHRVVSRTTRFAAAEFAVQRSAVTPSTA</sequence>
<dbReference type="KEGG" id="mbai:MB901379_03373"/>
<dbReference type="EMBL" id="LR130759">
    <property type="protein sequence ID" value="VDM89790.1"/>
    <property type="molecule type" value="Genomic_DNA"/>
</dbReference>
<dbReference type="AlphaFoldDB" id="A0A3S4DUX8"/>
<name>A0A3S4DUX8_9MYCO</name>
<evidence type="ECO:0000313" key="2">
    <source>
        <dbReference type="Proteomes" id="UP000269998"/>
    </source>
</evidence>
<dbReference type="Proteomes" id="UP000269998">
    <property type="component" value="Chromosome"/>
</dbReference>
<protein>
    <submittedName>
        <fullName evidence="1">Uncharacterized protein</fullName>
    </submittedName>
</protein>
<organism evidence="1 2">
    <name type="scientific">Mycobacterium basiliense</name>
    <dbReference type="NCBI Taxonomy" id="2094119"/>
    <lineage>
        <taxon>Bacteria</taxon>
        <taxon>Bacillati</taxon>
        <taxon>Actinomycetota</taxon>
        <taxon>Actinomycetes</taxon>
        <taxon>Mycobacteriales</taxon>
        <taxon>Mycobacteriaceae</taxon>
        <taxon>Mycobacterium</taxon>
    </lineage>
</organism>
<evidence type="ECO:0000313" key="1">
    <source>
        <dbReference type="EMBL" id="VDM89790.1"/>
    </source>
</evidence>
<dbReference type="RefSeq" id="WP_197717816.1">
    <property type="nucleotide sequence ID" value="NZ_LR130759.1"/>
</dbReference>
<reference evidence="2" key="1">
    <citation type="submission" date="2018-02" db="EMBL/GenBank/DDBJ databases">
        <authorList>
            <person name="Seth-Smith MB H."/>
            <person name="Seth-Smith H."/>
        </authorList>
    </citation>
    <scope>NUCLEOTIDE SEQUENCE [LARGE SCALE GENOMIC DNA]</scope>
</reference>
<gene>
    <name evidence="1" type="ORF">MB901379_03373</name>
</gene>
<keyword evidence="2" id="KW-1185">Reference proteome</keyword>
<proteinExistence type="predicted"/>
<accession>A0A3S4DUX8</accession>